<sequence length="81" mass="9600">MQKNEEEKVTYEDYQLHLRIKKKQTSFPYVSTMNVRNKKDSHKYFTLLTTAHPVYGRPSFVTMPYGTTTNNKQTVRLLDVL</sequence>
<keyword evidence="2" id="KW-1185">Reference proteome</keyword>
<proteinExistence type="predicted"/>
<evidence type="ECO:0000313" key="2">
    <source>
        <dbReference type="Proteomes" id="UP000183832"/>
    </source>
</evidence>
<reference evidence="1 2" key="1">
    <citation type="submission" date="2015-04" db="EMBL/GenBank/DDBJ databases">
        <authorList>
            <person name="Syromyatnikov M.Y."/>
            <person name="Popov V.N."/>
        </authorList>
    </citation>
    <scope>NUCLEOTIDE SEQUENCE [LARGE SCALE GENOMIC DNA]</scope>
</reference>
<dbReference type="EMBL" id="CVRI01000064">
    <property type="protein sequence ID" value="CRL04990.1"/>
    <property type="molecule type" value="Genomic_DNA"/>
</dbReference>
<gene>
    <name evidence="1" type="ORF">CLUMA_CG018394</name>
</gene>
<accession>A0A1J1J0P1</accession>
<name>A0A1J1J0P1_9DIPT</name>
<dbReference type="Proteomes" id="UP000183832">
    <property type="component" value="Unassembled WGS sequence"/>
</dbReference>
<organism evidence="1 2">
    <name type="scientific">Clunio marinus</name>
    <dbReference type="NCBI Taxonomy" id="568069"/>
    <lineage>
        <taxon>Eukaryota</taxon>
        <taxon>Metazoa</taxon>
        <taxon>Ecdysozoa</taxon>
        <taxon>Arthropoda</taxon>
        <taxon>Hexapoda</taxon>
        <taxon>Insecta</taxon>
        <taxon>Pterygota</taxon>
        <taxon>Neoptera</taxon>
        <taxon>Endopterygota</taxon>
        <taxon>Diptera</taxon>
        <taxon>Nematocera</taxon>
        <taxon>Chironomoidea</taxon>
        <taxon>Chironomidae</taxon>
        <taxon>Clunio</taxon>
    </lineage>
</organism>
<protein>
    <submittedName>
        <fullName evidence="1">CLUMA_CG018394, isoform A</fullName>
    </submittedName>
</protein>
<evidence type="ECO:0000313" key="1">
    <source>
        <dbReference type="EMBL" id="CRL04990.1"/>
    </source>
</evidence>
<dbReference type="AlphaFoldDB" id="A0A1J1J0P1"/>